<dbReference type="SUPFAM" id="SSF47203">
    <property type="entry name" value="Acyl-CoA dehydrogenase C-terminal domain-like"/>
    <property type="match status" value="1"/>
</dbReference>
<dbReference type="PANTHER" id="PTHR43884:SF12">
    <property type="entry name" value="ISOVALERYL-COA DEHYDROGENASE, MITOCHONDRIAL-RELATED"/>
    <property type="match status" value="1"/>
</dbReference>
<evidence type="ECO:0000259" key="6">
    <source>
        <dbReference type="Pfam" id="PF00441"/>
    </source>
</evidence>
<keyword evidence="3 5" id="KW-0285">Flavoprotein</keyword>
<keyword evidence="5" id="KW-0560">Oxidoreductase</keyword>
<organism evidence="8 9">
    <name type="scientific">Thermobifida cellulosilytica TB100</name>
    <dbReference type="NCBI Taxonomy" id="665004"/>
    <lineage>
        <taxon>Bacteria</taxon>
        <taxon>Bacillati</taxon>
        <taxon>Actinomycetota</taxon>
        <taxon>Actinomycetes</taxon>
        <taxon>Streptosporangiales</taxon>
        <taxon>Nocardiopsidaceae</taxon>
        <taxon>Thermobifida</taxon>
    </lineage>
</organism>
<protein>
    <recommendedName>
        <fullName evidence="10">Acyl-CoA dehydrogenase</fullName>
    </recommendedName>
</protein>
<dbReference type="InterPro" id="IPR046373">
    <property type="entry name" value="Acyl-CoA_Oxase/DH_mid-dom_sf"/>
</dbReference>
<comment type="cofactor">
    <cofactor evidence="1 5">
        <name>FAD</name>
        <dbReference type="ChEBI" id="CHEBI:57692"/>
    </cofactor>
</comment>
<dbReference type="Gene3D" id="2.40.110.10">
    <property type="entry name" value="Butyryl-CoA Dehydrogenase, subunit A, domain 2"/>
    <property type="match status" value="1"/>
</dbReference>
<dbReference type="PATRIC" id="fig|665004.4.peg.583"/>
<evidence type="ECO:0000256" key="4">
    <source>
        <dbReference type="ARBA" id="ARBA00022827"/>
    </source>
</evidence>
<feature type="domain" description="Acyl-CoA dehydrogenase/oxidase C-terminal" evidence="6">
    <location>
        <begin position="240"/>
        <end position="376"/>
    </location>
</feature>
<dbReference type="STRING" id="665004.AC529_11415"/>
<dbReference type="Pfam" id="PF02770">
    <property type="entry name" value="Acyl-CoA_dh_M"/>
    <property type="match status" value="1"/>
</dbReference>
<accession>A0A147KH17</accession>
<sequence length="385" mass="41745">MSGSKTGLERLREKIREWSEEIGPITPRMERDPGALEEFCDAAVFRYQAQLAIPPEYRVSDDTGMAPVPGEGMTVQRVVMAEEISAVDPAIVLAAPGPSLSGGAIEAMADPDQKKWFYSRLQERPTWTFFGLTEPKHGSDAMGLETTLTPSGDGHLELSGTKRYVGNAARADVGVVFARTRPGPLGVMAVMVDTADPGFKATPLPTLGMRGNQICAIEMDRVRIPPENVLGRHLPASRRGIWGALQSLSAFRPGMAGMAVGIARAAHDYLLRHRGELAAGGMERVREIGRRIEAGRALTLHAARAADARSESAGYLASAAKYRTSRLAEDVTREAIALLGPGARLDHPDLDRYARDARAVEFMEGTRNVHRLNLFQGIVQRKLSG</sequence>
<dbReference type="GO" id="GO:0003995">
    <property type="term" value="F:acyl-CoA dehydrogenase activity"/>
    <property type="evidence" value="ECO:0007669"/>
    <property type="project" value="TreeGrafter"/>
</dbReference>
<proteinExistence type="inferred from homology"/>
<evidence type="ECO:0008006" key="10">
    <source>
        <dbReference type="Google" id="ProtNLM"/>
    </source>
</evidence>
<evidence type="ECO:0000256" key="1">
    <source>
        <dbReference type="ARBA" id="ARBA00001974"/>
    </source>
</evidence>
<dbReference type="InterPro" id="IPR037069">
    <property type="entry name" value="AcylCoA_DH/ox_N_sf"/>
</dbReference>
<name>A0A147KH17_THECS</name>
<comment type="caution">
    <text evidence="8">The sequence shown here is derived from an EMBL/GenBank/DDBJ whole genome shotgun (WGS) entry which is preliminary data.</text>
</comment>
<comment type="similarity">
    <text evidence="2 5">Belongs to the acyl-CoA dehydrogenase family.</text>
</comment>
<dbReference type="Gene3D" id="1.20.140.10">
    <property type="entry name" value="Butyryl-CoA Dehydrogenase, subunit A, domain 3"/>
    <property type="match status" value="1"/>
</dbReference>
<dbReference type="InterPro" id="IPR006091">
    <property type="entry name" value="Acyl-CoA_Oxase/DH_mid-dom"/>
</dbReference>
<dbReference type="AlphaFoldDB" id="A0A147KH17"/>
<dbReference type="EMBL" id="LGEM01000088">
    <property type="protein sequence ID" value="KUP96587.1"/>
    <property type="molecule type" value="Genomic_DNA"/>
</dbReference>
<dbReference type="Proteomes" id="UP000074382">
    <property type="component" value="Unassembled WGS sequence"/>
</dbReference>
<dbReference type="RefSeq" id="WP_068753320.1">
    <property type="nucleotide sequence ID" value="NZ_KQ950180.1"/>
</dbReference>
<keyword evidence="4 5" id="KW-0274">FAD</keyword>
<evidence type="ECO:0000256" key="3">
    <source>
        <dbReference type="ARBA" id="ARBA00022630"/>
    </source>
</evidence>
<dbReference type="SUPFAM" id="SSF56645">
    <property type="entry name" value="Acyl-CoA dehydrogenase NM domain-like"/>
    <property type="match status" value="1"/>
</dbReference>
<keyword evidence="9" id="KW-1185">Reference proteome</keyword>
<dbReference type="Pfam" id="PF00441">
    <property type="entry name" value="Acyl-CoA_dh_1"/>
    <property type="match status" value="1"/>
</dbReference>
<reference evidence="9" key="1">
    <citation type="journal article" date="2017" name="Acta Aliment.">
        <title>Plant polysaccharide degrading enzyme system of Thermpbifida cellulosilytica TB100 revealed by de novo genome project data.</title>
        <authorList>
            <person name="Toth A."/>
            <person name="Baka E."/>
            <person name="Luzics S."/>
            <person name="Bata-Vidacs I."/>
            <person name="Nagy I."/>
            <person name="Balint B."/>
            <person name="Herceg R."/>
            <person name="Olasz F."/>
            <person name="Wilk T."/>
            <person name="Nagy T."/>
            <person name="Kriszt B."/>
            <person name="Nagy I."/>
            <person name="Kukolya J."/>
        </authorList>
    </citation>
    <scope>NUCLEOTIDE SEQUENCE [LARGE SCALE GENOMIC DNA]</scope>
    <source>
        <strain evidence="9">TB100</strain>
    </source>
</reference>
<feature type="domain" description="Acyl-CoA oxidase/dehydrogenase middle" evidence="7">
    <location>
        <begin position="130"/>
        <end position="222"/>
    </location>
</feature>
<evidence type="ECO:0000256" key="2">
    <source>
        <dbReference type="ARBA" id="ARBA00009347"/>
    </source>
</evidence>
<dbReference type="PANTHER" id="PTHR43884">
    <property type="entry name" value="ACYL-COA DEHYDROGENASE"/>
    <property type="match status" value="1"/>
</dbReference>
<evidence type="ECO:0000259" key="7">
    <source>
        <dbReference type="Pfam" id="PF02770"/>
    </source>
</evidence>
<dbReference type="Gene3D" id="1.10.540.10">
    <property type="entry name" value="Acyl-CoA dehydrogenase/oxidase, N-terminal domain"/>
    <property type="match status" value="1"/>
</dbReference>
<gene>
    <name evidence="8" type="ORF">AC529_11415</name>
</gene>
<evidence type="ECO:0000256" key="5">
    <source>
        <dbReference type="RuleBase" id="RU362125"/>
    </source>
</evidence>
<dbReference type="InterPro" id="IPR036250">
    <property type="entry name" value="AcylCo_DH-like_C"/>
</dbReference>
<dbReference type="InterPro" id="IPR009075">
    <property type="entry name" value="AcylCo_DH/oxidase_C"/>
</dbReference>
<evidence type="ECO:0000313" key="9">
    <source>
        <dbReference type="Proteomes" id="UP000074382"/>
    </source>
</evidence>
<dbReference type="GO" id="GO:0050660">
    <property type="term" value="F:flavin adenine dinucleotide binding"/>
    <property type="evidence" value="ECO:0007669"/>
    <property type="project" value="InterPro"/>
</dbReference>
<dbReference type="InterPro" id="IPR009100">
    <property type="entry name" value="AcylCoA_DH/oxidase_NM_dom_sf"/>
</dbReference>
<evidence type="ECO:0000313" key="8">
    <source>
        <dbReference type="EMBL" id="KUP96587.1"/>
    </source>
</evidence>